<dbReference type="AlphaFoldDB" id="A0A1Y1QGR8"/>
<evidence type="ECO:0000313" key="3">
    <source>
        <dbReference type="Proteomes" id="UP000192491"/>
    </source>
</evidence>
<protein>
    <recommendedName>
        <fullName evidence="1">HRDC domain-containing protein</fullName>
    </recommendedName>
</protein>
<dbReference type="InterPro" id="IPR044876">
    <property type="entry name" value="HRDC_dom_sf"/>
</dbReference>
<dbReference type="InterPro" id="IPR010997">
    <property type="entry name" value="HRDC-like_sf"/>
</dbReference>
<feature type="domain" description="HRDC" evidence="1">
    <location>
        <begin position="121"/>
        <end position="201"/>
    </location>
</feature>
<dbReference type="SUPFAM" id="SSF47819">
    <property type="entry name" value="HRDC-like"/>
    <property type="match status" value="1"/>
</dbReference>
<dbReference type="Gene3D" id="1.10.150.80">
    <property type="entry name" value="HRDC domain"/>
    <property type="match status" value="1"/>
</dbReference>
<name>A0A1Y1QGR8_9GAMM</name>
<dbReference type="PROSITE" id="PS50967">
    <property type="entry name" value="HRDC"/>
    <property type="match status" value="1"/>
</dbReference>
<dbReference type="EMBL" id="MTEJ01000297">
    <property type="protein sequence ID" value="OQX05257.1"/>
    <property type="molecule type" value="Genomic_DNA"/>
</dbReference>
<sequence>MQSCAGARWRLVERNAQRGAGVQPLPTVFLEIINLFFPRKGMIMKLKFFSVNALDPQTDQEMLDDFCLSHRLVSVDKRFVENGECCYWSVCVTYLEASSSPSKPTSAVNKRAQIDYRETLNEQDFAAYSKLRELRKALADNDGVPIYAVFTNAQLADMVTHRATSLTALGEINGIGSAKLDKYGKHFVNVLKNTQADETPPPPAG</sequence>
<gene>
    <name evidence="2" type="ORF">BWK73_34095</name>
</gene>
<dbReference type="SMART" id="SM00341">
    <property type="entry name" value="HRDC"/>
    <property type="match status" value="1"/>
</dbReference>
<dbReference type="Proteomes" id="UP000192491">
    <property type="component" value="Unassembled WGS sequence"/>
</dbReference>
<accession>A0A1Y1QGR8</accession>
<dbReference type="GO" id="GO:0000166">
    <property type="term" value="F:nucleotide binding"/>
    <property type="evidence" value="ECO:0007669"/>
    <property type="project" value="InterPro"/>
</dbReference>
<proteinExistence type="predicted"/>
<dbReference type="InterPro" id="IPR002121">
    <property type="entry name" value="HRDC_dom"/>
</dbReference>
<evidence type="ECO:0000313" key="2">
    <source>
        <dbReference type="EMBL" id="OQX05257.1"/>
    </source>
</evidence>
<dbReference type="GO" id="GO:0003676">
    <property type="term" value="F:nucleic acid binding"/>
    <property type="evidence" value="ECO:0007669"/>
    <property type="project" value="InterPro"/>
</dbReference>
<organism evidence="2 3">
    <name type="scientific">Thiothrix lacustris</name>
    <dbReference type="NCBI Taxonomy" id="525917"/>
    <lineage>
        <taxon>Bacteria</taxon>
        <taxon>Pseudomonadati</taxon>
        <taxon>Pseudomonadota</taxon>
        <taxon>Gammaproteobacteria</taxon>
        <taxon>Thiotrichales</taxon>
        <taxon>Thiotrichaceae</taxon>
        <taxon>Thiothrix</taxon>
    </lineage>
</organism>
<evidence type="ECO:0000259" key="1">
    <source>
        <dbReference type="PROSITE" id="PS50967"/>
    </source>
</evidence>
<reference evidence="2 3" key="1">
    <citation type="submission" date="2017-01" db="EMBL/GenBank/DDBJ databases">
        <title>Novel large sulfur bacteria in the metagenomes of groundwater-fed chemosynthetic microbial mats in the Lake Huron basin.</title>
        <authorList>
            <person name="Sharrar A.M."/>
            <person name="Flood B.E."/>
            <person name="Bailey J.V."/>
            <person name="Jones D.S."/>
            <person name="Biddanda B."/>
            <person name="Ruberg S.A."/>
            <person name="Marcus D.N."/>
            <person name="Dick G.J."/>
        </authorList>
    </citation>
    <scope>NUCLEOTIDE SEQUENCE [LARGE SCALE GENOMIC DNA]</scope>
    <source>
        <strain evidence="2">A8</strain>
    </source>
</reference>
<comment type="caution">
    <text evidence="2">The sequence shown here is derived from an EMBL/GenBank/DDBJ whole genome shotgun (WGS) entry which is preliminary data.</text>
</comment>
<dbReference type="Pfam" id="PF00570">
    <property type="entry name" value="HRDC"/>
    <property type="match status" value="1"/>
</dbReference>